<proteinExistence type="predicted"/>
<sequence length="106" mass="11426">MAPFPASLTLGGAHVYLGAFDKTVDAIEEAPVSNEEGGKSASLQVHEVNPEGSGVSLRGVADEPHVFNHFNQDRGRDQLIANLLSVGRLCGARFEVWNVNNLNERL</sequence>
<evidence type="ECO:0000313" key="2">
    <source>
        <dbReference type="Proteomes" id="UP000807342"/>
    </source>
</evidence>
<organism evidence="1 2">
    <name type="scientific">Macrolepiota fuliginosa MF-IS2</name>
    <dbReference type="NCBI Taxonomy" id="1400762"/>
    <lineage>
        <taxon>Eukaryota</taxon>
        <taxon>Fungi</taxon>
        <taxon>Dikarya</taxon>
        <taxon>Basidiomycota</taxon>
        <taxon>Agaricomycotina</taxon>
        <taxon>Agaricomycetes</taxon>
        <taxon>Agaricomycetidae</taxon>
        <taxon>Agaricales</taxon>
        <taxon>Agaricineae</taxon>
        <taxon>Agaricaceae</taxon>
        <taxon>Macrolepiota</taxon>
    </lineage>
</organism>
<accession>A0A9P5X0N4</accession>
<comment type="caution">
    <text evidence="1">The sequence shown here is derived from an EMBL/GenBank/DDBJ whole genome shotgun (WGS) entry which is preliminary data.</text>
</comment>
<reference evidence="1" key="1">
    <citation type="submission" date="2020-11" db="EMBL/GenBank/DDBJ databases">
        <authorList>
            <consortium name="DOE Joint Genome Institute"/>
            <person name="Ahrendt S."/>
            <person name="Riley R."/>
            <person name="Andreopoulos W."/>
            <person name="Labutti K."/>
            <person name="Pangilinan J."/>
            <person name="Ruiz-Duenas F.J."/>
            <person name="Barrasa J.M."/>
            <person name="Sanchez-Garcia M."/>
            <person name="Camarero S."/>
            <person name="Miyauchi S."/>
            <person name="Serrano A."/>
            <person name="Linde D."/>
            <person name="Babiker R."/>
            <person name="Drula E."/>
            <person name="Ayuso-Fernandez I."/>
            <person name="Pacheco R."/>
            <person name="Padilla G."/>
            <person name="Ferreira P."/>
            <person name="Barriuso J."/>
            <person name="Kellner H."/>
            <person name="Castanera R."/>
            <person name="Alfaro M."/>
            <person name="Ramirez L."/>
            <person name="Pisabarro A.G."/>
            <person name="Kuo A."/>
            <person name="Tritt A."/>
            <person name="Lipzen A."/>
            <person name="He G."/>
            <person name="Yan M."/>
            <person name="Ng V."/>
            <person name="Cullen D."/>
            <person name="Martin F."/>
            <person name="Rosso M.-N."/>
            <person name="Henrissat B."/>
            <person name="Hibbett D."/>
            <person name="Martinez A.T."/>
            <person name="Grigoriev I.V."/>
        </authorList>
    </citation>
    <scope>NUCLEOTIDE SEQUENCE</scope>
    <source>
        <strain evidence="1">MF-IS2</strain>
    </source>
</reference>
<protein>
    <submittedName>
        <fullName evidence="1">Uncharacterized protein</fullName>
    </submittedName>
</protein>
<gene>
    <name evidence="1" type="ORF">P691DRAFT_781495</name>
</gene>
<dbReference type="EMBL" id="MU152282">
    <property type="protein sequence ID" value="KAF9440761.1"/>
    <property type="molecule type" value="Genomic_DNA"/>
</dbReference>
<name>A0A9P5X0N4_9AGAR</name>
<keyword evidence="2" id="KW-1185">Reference proteome</keyword>
<evidence type="ECO:0000313" key="1">
    <source>
        <dbReference type="EMBL" id="KAF9440761.1"/>
    </source>
</evidence>
<dbReference type="Proteomes" id="UP000807342">
    <property type="component" value="Unassembled WGS sequence"/>
</dbReference>
<dbReference type="AlphaFoldDB" id="A0A9P5X0N4"/>